<dbReference type="Proteomes" id="UP000280834">
    <property type="component" value="Unassembled WGS sequence"/>
</dbReference>
<gene>
    <name evidence="1" type="ORF">BTMF_LOCUS10908</name>
</gene>
<organism evidence="3">
    <name type="scientific">Brugia timori</name>
    <dbReference type="NCBI Taxonomy" id="42155"/>
    <lineage>
        <taxon>Eukaryota</taxon>
        <taxon>Metazoa</taxon>
        <taxon>Ecdysozoa</taxon>
        <taxon>Nematoda</taxon>
        <taxon>Chromadorea</taxon>
        <taxon>Rhabditida</taxon>
        <taxon>Spirurina</taxon>
        <taxon>Spiruromorpha</taxon>
        <taxon>Filarioidea</taxon>
        <taxon>Onchocercidae</taxon>
        <taxon>Brugia</taxon>
    </lineage>
</organism>
<dbReference type="AlphaFoldDB" id="A0A0R3QYS2"/>
<protein>
    <submittedName>
        <fullName evidence="3">Group-specific protein</fullName>
    </submittedName>
</protein>
<sequence>MDKKLTLIGELIHEIKKSWNDSYCLQHEQFFQANVLADDIIQKLINLRNLCSNISLSTTKNECYDKILMNSDTRQCLPHHGEIHMLNNDEANLIEIAHHAFNNENYAKCVRTIERIATLQQSKLNP</sequence>
<name>A0A0R3QYS2_9BILA</name>
<evidence type="ECO:0000313" key="1">
    <source>
        <dbReference type="EMBL" id="VDO37212.1"/>
    </source>
</evidence>
<dbReference type="WBParaSite" id="BTMF_0001289601-mRNA-1">
    <property type="protein sequence ID" value="BTMF_0001289601-mRNA-1"/>
    <property type="gene ID" value="BTMF_0001289601"/>
</dbReference>
<keyword evidence="2" id="KW-1185">Reference proteome</keyword>
<evidence type="ECO:0000313" key="2">
    <source>
        <dbReference type="Proteomes" id="UP000280834"/>
    </source>
</evidence>
<dbReference type="EMBL" id="UZAG01017906">
    <property type="protein sequence ID" value="VDO37212.1"/>
    <property type="molecule type" value="Genomic_DNA"/>
</dbReference>
<evidence type="ECO:0000313" key="3">
    <source>
        <dbReference type="WBParaSite" id="BTMF_0001289601-mRNA-1"/>
    </source>
</evidence>
<proteinExistence type="predicted"/>
<reference evidence="3" key="1">
    <citation type="submission" date="2017-02" db="UniProtKB">
        <authorList>
            <consortium name="WormBaseParasite"/>
        </authorList>
    </citation>
    <scope>IDENTIFICATION</scope>
</reference>
<reference evidence="1 2" key="2">
    <citation type="submission" date="2018-11" db="EMBL/GenBank/DDBJ databases">
        <authorList>
            <consortium name="Pathogen Informatics"/>
        </authorList>
    </citation>
    <scope>NUCLEOTIDE SEQUENCE [LARGE SCALE GENOMIC DNA]</scope>
</reference>
<accession>A0A0R3QYS2</accession>